<evidence type="ECO:0000259" key="1">
    <source>
        <dbReference type="Pfam" id="PF22936"/>
    </source>
</evidence>
<name>A0A2K1L0A3_PHYPA</name>
<dbReference type="InterPro" id="IPR054722">
    <property type="entry name" value="PolX-like_BBD"/>
</dbReference>
<protein>
    <recommendedName>
        <fullName evidence="1">Retrovirus-related Pol polyprotein from transposon TNT 1-94-like beta-barrel domain-containing protein</fullName>
    </recommendedName>
</protein>
<dbReference type="EnsemblPlants" id="Pp3c2_5230V3.1">
    <property type="protein sequence ID" value="Pp3c2_5230V3.1"/>
    <property type="gene ID" value="Pp3c2_5230"/>
</dbReference>
<evidence type="ECO:0000313" key="4">
    <source>
        <dbReference type="Proteomes" id="UP000006727"/>
    </source>
</evidence>
<dbReference type="Pfam" id="PF22936">
    <property type="entry name" value="Pol_BBD"/>
    <property type="match status" value="1"/>
</dbReference>
<dbReference type="STRING" id="3218.A0A2K1L0A3"/>
<proteinExistence type="predicted"/>
<dbReference type="AlphaFoldDB" id="A0A2K1L0A3"/>
<keyword evidence="4" id="KW-1185">Reference proteome</keyword>
<feature type="domain" description="Retrovirus-related Pol polyprotein from transposon TNT 1-94-like beta-barrel" evidence="1">
    <location>
        <begin position="115"/>
        <end position="178"/>
    </location>
</feature>
<reference evidence="2 4" key="2">
    <citation type="journal article" date="2018" name="Plant J.">
        <title>The Physcomitrella patens chromosome-scale assembly reveals moss genome structure and evolution.</title>
        <authorList>
            <person name="Lang D."/>
            <person name="Ullrich K.K."/>
            <person name="Murat F."/>
            <person name="Fuchs J."/>
            <person name="Jenkins J."/>
            <person name="Haas F.B."/>
            <person name="Piednoel M."/>
            <person name="Gundlach H."/>
            <person name="Van Bel M."/>
            <person name="Meyberg R."/>
            <person name="Vives C."/>
            <person name="Morata J."/>
            <person name="Symeonidi A."/>
            <person name="Hiss M."/>
            <person name="Muchero W."/>
            <person name="Kamisugi Y."/>
            <person name="Saleh O."/>
            <person name="Blanc G."/>
            <person name="Decker E.L."/>
            <person name="van Gessel N."/>
            <person name="Grimwood J."/>
            <person name="Hayes R.D."/>
            <person name="Graham S.W."/>
            <person name="Gunter L.E."/>
            <person name="McDaniel S.F."/>
            <person name="Hoernstein S.N.W."/>
            <person name="Larsson A."/>
            <person name="Li F.W."/>
            <person name="Perroud P.F."/>
            <person name="Phillips J."/>
            <person name="Ranjan P."/>
            <person name="Rokshar D.S."/>
            <person name="Rothfels C.J."/>
            <person name="Schneider L."/>
            <person name="Shu S."/>
            <person name="Stevenson D.W."/>
            <person name="Thummler F."/>
            <person name="Tillich M."/>
            <person name="Villarreal Aguilar J.C."/>
            <person name="Widiez T."/>
            <person name="Wong G.K."/>
            <person name="Wymore A."/>
            <person name="Zhang Y."/>
            <person name="Zimmer A.D."/>
            <person name="Quatrano R.S."/>
            <person name="Mayer K.F.X."/>
            <person name="Goodstein D."/>
            <person name="Casacuberta J.M."/>
            <person name="Vandepoele K."/>
            <person name="Reski R."/>
            <person name="Cuming A.C."/>
            <person name="Tuskan G.A."/>
            <person name="Maumus F."/>
            <person name="Salse J."/>
            <person name="Schmutz J."/>
            <person name="Rensing S.A."/>
        </authorList>
    </citation>
    <scope>NUCLEOTIDE SEQUENCE [LARGE SCALE GENOMIC DNA]</scope>
    <source>
        <strain evidence="3 4">cv. Gransden 2004</strain>
    </source>
</reference>
<accession>A0A2K1L0A3</accession>
<dbReference type="Gramene" id="Pp3c2_5230V3.1">
    <property type="protein sequence ID" value="Pp3c2_5230V3.1"/>
    <property type="gene ID" value="Pp3c2_5230"/>
</dbReference>
<gene>
    <name evidence="2" type="ORF">PHYPA_002248</name>
</gene>
<evidence type="ECO:0000313" key="2">
    <source>
        <dbReference type="EMBL" id="PNR59457.1"/>
    </source>
</evidence>
<reference evidence="3" key="3">
    <citation type="submission" date="2020-12" db="UniProtKB">
        <authorList>
            <consortium name="EnsemblPlants"/>
        </authorList>
    </citation>
    <scope>IDENTIFICATION</scope>
</reference>
<reference evidence="2 4" key="1">
    <citation type="journal article" date="2008" name="Science">
        <title>The Physcomitrella genome reveals evolutionary insights into the conquest of land by plants.</title>
        <authorList>
            <person name="Rensing S."/>
            <person name="Lang D."/>
            <person name="Zimmer A."/>
            <person name="Terry A."/>
            <person name="Salamov A."/>
            <person name="Shapiro H."/>
            <person name="Nishiyama T."/>
            <person name="Perroud P.-F."/>
            <person name="Lindquist E."/>
            <person name="Kamisugi Y."/>
            <person name="Tanahashi T."/>
            <person name="Sakakibara K."/>
            <person name="Fujita T."/>
            <person name="Oishi K."/>
            <person name="Shin-I T."/>
            <person name="Kuroki Y."/>
            <person name="Toyoda A."/>
            <person name="Suzuki Y."/>
            <person name="Hashimoto A."/>
            <person name="Yamaguchi K."/>
            <person name="Sugano A."/>
            <person name="Kohara Y."/>
            <person name="Fujiyama A."/>
            <person name="Anterola A."/>
            <person name="Aoki S."/>
            <person name="Ashton N."/>
            <person name="Barbazuk W.B."/>
            <person name="Barker E."/>
            <person name="Bennetzen J."/>
            <person name="Bezanilla M."/>
            <person name="Blankenship R."/>
            <person name="Cho S.H."/>
            <person name="Dutcher S."/>
            <person name="Estelle M."/>
            <person name="Fawcett J.A."/>
            <person name="Gundlach H."/>
            <person name="Hanada K."/>
            <person name="Heyl A."/>
            <person name="Hicks K.A."/>
            <person name="Hugh J."/>
            <person name="Lohr M."/>
            <person name="Mayer K."/>
            <person name="Melkozernov A."/>
            <person name="Murata T."/>
            <person name="Nelson D."/>
            <person name="Pils B."/>
            <person name="Prigge M."/>
            <person name="Reiss B."/>
            <person name="Renner T."/>
            <person name="Rombauts S."/>
            <person name="Rushton P."/>
            <person name="Sanderfoot A."/>
            <person name="Schween G."/>
            <person name="Shiu S.-H."/>
            <person name="Stueber K."/>
            <person name="Theodoulou F.L."/>
            <person name="Tu H."/>
            <person name="Van de Peer Y."/>
            <person name="Verrier P.J."/>
            <person name="Waters E."/>
            <person name="Wood A."/>
            <person name="Yang L."/>
            <person name="Cove D."/>
            <person name="Cuming A."/>
            <person name="Hasebe M."/>
            <person name="Lucas S."/>
            <person name="Mishler D.B."/>
            <person name="Reski R."/>
            <person name="Grigoriev I."/>
            <person name="Quatrano R.S."/>
            <person name="Boore J.L."/>
        </authorList>
    </citation>
    <scope>NUCLEOTIDE SEQUENCE [LARGE SCALE GENOMIC DNA]</scope>
    <source>
        <strain evidence="3 4">cv. Gransden 2004</strain>
    </source>
</reference>
<dbReference type="PaxDb" id="3218-PP1S7_304V6.1"/>
<evidence type="ECO:0000313" key="3">
    <source>
        <dbReference type="EnsemblPlants" id="Pp3c2_5230V3.1"/>
    </source>
</evidence>
<organism evidence="2">
    <name type="scientific">Physcomitrium patens</name>
    <name type="common">Spreading-leaved earth moss</name>
    <name type="synonym">Physcomitrella patens</name>
    <dbReference type="NCBI Taxonomy" id="3218"/>
    <lineage>
        <taxon>Eukaryota</taxon>
        <taxon>Viridiplantae</taxon>
        <taxon>Streptophyta</taxon>
        <taxon>Embryophyta</taxon>
        <taxon>Bryophyta</taxon>
        <taxon>Bryophytina</taxon>
        <taxon>Bryopsida</taxon>
        <taxon>Funariidae</taxon>
        <taxon>Funariales</taxon>
        <taxon>Funariaceae</taxon>
        <taxon>Physcomitrium</taxon>
    </lineage>
</organism>
<dbReference type="InParanoid" id="A0A2K1L0A3"/>
<dbReference type="Proteomes" id="UP000006727">
    <property type="component" value="Chromosome 2"/>
</dbReference>
<dbReference type="EMBL" id="ABEU02000002">
    <property type="protein sequence ID" value="PNR59457.1"/>
    <property type="molecule type" value="Genomic_DNA"/>
</dbReference>
<sequence>MALPKSYAAIITVMTNGQTKLNLEAVKSTLLAEWSKKNQSLHEDDSAALAVRGRPATFQGHCHEKGHRKSDCPSLRKKKHFLYDGASTSSAGIVIANFDNGAYVLCTSAFGDNKWMLDLDSSYHTCPKHSFFYTYQETFGCIEVENGVYHDIVGMGNGRFRMFDGIVRTLTNIKHILDI</sequence>